<dbReference type="GO" id="GO:0015679">
    <property type="term" value="P:plasma membrane copper ion transport"/>
    <property type="evidence" value="ECO:0007669"/>
    <property type="project" value="TreeGrafter"/>
</dbReference>
<name>A0AAD1DUE1_CHRID</name>
<evidence type="ECO:0000256" key="2">
    <source>
        <dbReference type="ARBA" id="ARBA00022448"/>
    </source>
</evidence>
<dbReference type="PANTHER" id="PTHR30097">
    <property type="entry name" value="CATION EFFLUX SYSTEM PROTEIN CUSB"/>
    <property type="match status" value="1"/>
</dbReference>
<sequence length="502" mass="53734">MNRAFYWVFVFLFVVLGCKQNTTDEHGHEHEAGGLEPLAYTLYSDKTELFVEFKPLTVGSPSRFATHLTILGDNFLPVTKGKVSVSLIVGNDGLKAVADSASSPGIFRLALKPTMAGKGKLIFDIATDSYTDRIVIDDVTVYPDEQTALKNQKTETNSSEISYLKEQAWKVPFANVPVAATEYNSIIKTSGSVIAAPGDEAVVSAKSDGIVKFTNRNLTVGSPINAGTSMFAITGGGVAQGNIDASYQQALATYNQAKVNYERAKELVKDQIVSQREYLDAKVAYENAQTAFNMVGKNYSSGSGQANTATISGYINNILVTDGQYVTAGTPLAVISKNKKLLLQANVSQKYFNLLPSITSANFKIAGSETVLNTQALNGRVVSYGRNAGAGAAFVPVLFEIDNSVNIIPGSAVEFFLKTSAIPNAIVIPVEALIDEQGNFFVYVQTGGETFEKREVKVGESDGTNVQVLNGLTVGERVVTKGGYQIKLSTASGTMPAHGHEH</sequence>
<dbReference type="Gene3D" id="2.40.50.100">
    <property type="match status" value="1"/>
</dbReference>
<dbReference type="GO" id="GO:0016020">
    <property type="term" value="C:membrane"/>
    <property type="evidence" value="ECO:0007669"/>
    <property type="project" value="InterPro"/>
</dbReference>
<evidence type="ECO:0000313" key="6">
    <source>
        <dbReference type="Proteomes" id="UP000269015"/>
    </source>
</evidence>
<dbReference type="GO" id="GO:0022857">
    <property type="term" value="F:transmembrane transporter activity"/>
    <property type="evidence" value="ECO:0007669"/>
    <property type="project" value="InterPro"/>
</dbReference>
<accession>A0AAD1DUE1</accession>
<dbReference type="GO" id="GO:0060003">
    <property type="term" value="P:copper ion export"/>
    <property type="evidence" value="ECO:0007669"/>
    <property type="project" value="TreeGrafter"/>
</dbReference>
<dbReference type="SUPFAM" id="SSF111369">
    <property type="entry name" value="HlyD-like secretion proteins"/>
    <property type="match status" value="1"/>
</dbReference>
<dbReference type="AlphaFoldDB" id="A0AAD1DUE1"/>
<dbReference type="PANTHER" id="PTHR30097:SF4">
    <property type="entry name" value="SLR6042 PROTEIN"/>
    <property type="match status" value="1"/>
</dbReference>
<dbReference type="NCBIfam" id="TIGR01730">
    <property type="entry name" value="RND_mfp"/>
    <property type="match status" value="1"/>
</dbReference>
<feature type="domain" description="CzcB-like alpha-helical hairpin" evidence="3">
    <location>
        <begin position="245"/>
        <end position="293"/>
    </location>
</feature>
<evidence type="ECO:0000256" key="1">
    <source>
        <dbReference type="ARBA" id="ARBA00009477"/>
    </source>
</evidence>
<evidence type="ECO:0000313" key="5">
    <source>
        <dbReference type="EMBL" id="AZB17246.1"/>
    </source>
</evidence>
<dbReference type="RefSeq" id="WP_123861365.1">
    <property type="nucleotide sequence ID" value="NZ_CP033930.1"/>
</dbReference>
<dbReference type="Gene3D" id="1.10.287.470">
    <property type="entry name" value="Helix hairpin bin"/>
    <property type="match status" value="1"/>
</dbReference>
<evidence type="ECO:0000259" key="4">
    <source>
        <dbReference type="Pfam" id="PF25975"/>
    </source>
</evidence>
<dbReference type="EMBL" id="CP033930">
    <property type="protein sequence ID" value="AZB17246.1"/>
    <property type="molecule type" value="Genomic_DNA"/>
</dbReference>
<dbReference type="Pfam" id="PF25893">
    <property type="entry name" value="HH_CzcB"/>
    <property type="match status" value="1"/>
</dbReference>
<feature type="domain" description="CzcB-like C-terminal circularly permuted SH3-like" evidence="4">
    <location>
        <begin position="426"/>
        <end position="487"/>
    </location>
</feature>
<dbReference type="PROSITE" id="PS51257">
    <property type="entry name" value="PROKAR_LIPOPROTEIN"/>
    <property type="match status" value="1"/>
</dbReference>
<dbReference type="Gene3D" id="2.40.30.170">
    <property type="match status" value="1"/>
</dbReference>
<dbReference type="InterPro" id="IPR006143">
    <property type="entry name" value="RND_pump_MFP"/>
</dbReference>
<protein>
    <submittedName>
        <fullName evidence="5">Efflux RND transporter periplasmic adaptor subunit</fullName>
    </submittedName>
</protein>
<dbReference type="Gene3D" id="2.40.420.20">
    <property type="match status" value="1"/>
</dbReference>
<organism evidence="5 6">
    <name type="scientific">Chryseobacterium indologenes</name>
    <name type="common">Flavobacterium indologenes</name>
    <dbReference type="NCBI Taxonomy" id="253"/>
    <lineage>
        <taxon>Bacteria</taxon>
        <taxon>Pseudomonadati</taxon>
        <taxon>Bacteroidota</taxon>
        <taxon>Flavobacteriia</taxon>
        <taxon>Flavobacteriales</taxon>
        <taxon>Weeksellaceae</taxon>
        <taxon>Chryseobacterium group</taxon>
        <taxon>Chryseobacterium</taxon>
    </lineage>
</organism>
<dbReference type="InterPro" id="IPR051909">
    <property type="entry name" value="MFP_Cation_Efflux"/>
</dbReference>
<comment type="similarity">
    <text evidence="1">Belongs to the membrane fusion protein (MFP) (TC 8.A.1) family.</text>
</comment>
<dbReference type="FunFam" id="2.40.420.20:FF:000006">
    <property type="entry name" value="RND family efflux transporter MFP subunit"/>
    <property type="match status" value="1"/>
</dbReference>
<dbReference type="GO" id="GO:0030313">
    <property type="term" value="C:cell envelope"/>
    <property type="evidence" value="ECO:0007669"/>
    <property type="project" value="TreeGrafter"/>
</dbReference>
<dbReference type="InterPro" id="IPR058649">
    <property type="entry name" value="CzcB_C"/>
</dbReference>
<keyword evidence="2" id="KW-0813">Transport</keyword>
<evidence type="ECO:0000259" key="3">
    <source>
        <dbReference type="Pfam" id="PF25893"/>
    </source>
</evidence>
<dbReference type="Proteomes" id="UP000269015">
    <property type="component" value="Chromosome"/>
</dbReference>
<reference evidence="5 6" key="1">
    <citation type="submission" date="2018-11" db="EMBL/GenBank/DDBJ databases">
        <title>Proposal to divide the Flavobacteriaceae and reorganize its genera based on Amino Acid Identity values calculated from whole genome sequences.</title>
        <authorList>
            <person name="Nicholson A.C."/>
            <person name="Gulvik C.A."/>
            <person name="Whitney A.M."/>
            <person name="Humrighouse B.W."/>
            <person name="Bell M."/>
            <person name="Holmes B."/>
            <person name="Steigerwalt A.G."/>
            <person name="Villarma A."/>
            <person name="Sheth M."/>
            <person name="Batra D."/>
            <person name="Pryor J."/>
            <person name="Bernardet J.-F."/>
            <person name="Hugo C."/>
            <person name="Kampfer P."/>
            <person name="Newman J."/>
            <person name="McQuiston J.R."/>
        </authorList>
    </citation>
    <scope>NUCLEOTIDE SEQUENCE [LARGE SCALE GENOMIC DNA]</scope>
    <source>
        <strain evidence="5 6">H5559</strain>
    </source>
</reference>
<dbReference type="InterPro" id="IPR058648">
    <property type="entry name" value="HH_CzcB-like"/>
</dbReference>
<dbReference type="Pfam" id="PF25975">
    <property type="entry name" value="CzcB_C"/>
    <property type="match status" value="1"/>
</dbReference>
<gene>
    <name evidence="5" type="ORF">EG352_05410</name>
</gene>
<proteinExistence type="inferred from homology"/>